<dbReference type="Gene3D" id="3.40.50.300">
    <property type="entry name" value="P-loop containing nucleotide triphosphate hydrolases"/>
    <property type="match status" value="1"/>
</dbReference>
<dbReference type="EMBL" id="JBHMQV010000004">
    <property type="protein sequence ID" value="MFC0843384.1"/>
    <property type="molecule type" value="Genomic_DNA"/>
</dbReference>
<dbReference type="InterPro" id="IPR027417">
    <property type="entry name" value="P-loop_NTPase"/>
</dbReference>
<accession>A0ABV6TC63</accession>
<dbReference type="InterPro" id="IPR007111">
    <property type="entry name" value="NACHT_NTPase"/>
</dbReference>
<evidence type="ECO:0000313" key="3">
    <source>
        <dbReference type="EMBL" id="MFC0843384.1"/>
    </source>
</evidence>
<dbReference type="SUPFAM" id="SSF52540">
    <property type="entry name" value="P-loop containing nucleoside triphosphate hydrolases"/>
    <property type="match status" value="1"/>
</dbReference>
<proteinExistence type="predicted"/>
<dbReference type="RefSeq" id="WP_394317174.1">
    <property type="nucleotide sequence ID" value="NZ_JBHMQV010000004.1"/>
</dbReference>
<feature type="transmembrane region" description="Helical" evidence="1">
    <location>
        <begin position="25"/>
        <end position="43"/>
    </location>
</feature>
<feature type="transmembrane region" description="Helical" evidence="1">
    <location>
        <begin position="438"/>
        <end position="455"/>
    </location>
</feature>
<protein>
    <submittedName>
        <fullName evidence="3">NACHT domain-containing protein</fullName>
    </submittedName>
</protein>
<keyword evidence="1" id="KW-0812">Transmembrane</keyword>
<evidence type="ECO:0000313" key="4">
    <source>
        <dbReference type="Proteomes" id="UP001589887"/>
    </source>
</evidence>
<feature type="transmembrane region" description="Helical" evidence="1">
    <location>
        <begin position="610"/>
        <end position="630"/>
    </location>
</feature>
<evidence type="ECO:0000259" key="2">
    <source>
        <dbReference type="Pfam" id="PF05729"/>
    </source>
</evidence>
<dbReference type="Proteomes" id="UP001589887">
    <property type="component" value="Unassembled WGS sequence"/>
</dbReference>
<evidence type="ECO:0000256" key="1">
    <source>
        <dbReference type="SAM" id="Phobius"/>
    </source>
</evidence>
<keyword evidence="1" id="KW-0472">Membrane</keyword>
<reference evidence="3 4" key="1">
    <citation type="submission" date="2024-09" db="EMBL/GenBank/DDBJ databases">
        <authorList>
            <person name="Sun Q."/>
            <person name="Mori K."/>
        </authorList>
    </citation>
    <scope>NUCLEOTIDE SEQUENCE [LARGE SCALE GENOMIC DNA]</scope>
    <source>
        <strain evidence="3 4">JCM 4557</strain>
    </source>
</reference>
<feature type="domain" description="NACHT" evidence="2">
    <location>
        <begin position="145"/>
        <end position="293"/>
    </location>
</feature>
<keyword evidence="1" id="KW-1133">Transmembrane helix</keyword>
<feature type="transmembrane region" description="Helical" evidence="1">
    <location>
        <begin position="541"/>
        <end position="561"/>
    </location>
</feature>
<feature type="transmembrane region" description="Helical" evidence="1">
    <location>
        <begin position="502"/>
        <end position="521"/>
    </location>
</feature>
<keyword evidence="4" id="KW-1185">Reference proteome</keyword>
<dbReference type="Pfam" id="PF05729">
    <property type="entry name" value="NACHT"/>
    <property type="match status" value="1"/>
</dbReference>
<comment type="caution">
    <text evidence="3">The sequence shown here is derived from an EMBL/GenBank/DDBJ whole genome shotgun (WGS) entry which is preliminary data.</text>
</comment>
<gene>
    <name evidence="3" type="ORF">ACFH04_06475</name>
</gene>
<sequence length="705" mass="75693">MITFLVLPVATNLATSVLPAAVQPYVWLAWPVACVSAVVAAVVEARRQRPSKPVADSEDDERARIRHAADELAATLHDQWSAEADLRKLHRPQPLHLRWSSTNRPVSAHPANVLGDAAVGGRPLRLRLHGEAHEIATAFNRLPKRRLVVLGSPGAGKTVLAILLTLSLLEHRGSHGGPVPVLLSLSSWDPRSEHLDTWIIRRLVEDYPALTNDEVFGLKAAQRLVTQGHIVPVLDGLDEMPTGQRPTAIDSLDRVPPGRPLVVTCRSTEYEAAVAFSGGLLSTAAVVELEPVGLQEVMAFLPAGTVADDTRWAPVLTFLQEHPNAPLAAALSSPLMVTQARAIYSDPASDPAELLTRDRFANRASIEDHLLNAFIPAVYRHHPPPPTTDRTEAHTPQYPPELAQKWLVFLARHLDNRSTHDLVWWQLHDALAPRTRRVIGLLLELVTGLVAGLGLAVGVRLVVGVVAGLAGGFTAGLMAIPPSHPGHVNIQLRGRLGLFGKTLTLGLAVGLITGTGALLTVGPAAQLGIGFEGDLKTVLKVGFGAGLGVGIAFGVMDWLNAPMDAIRSPSPLVGLRDDRALSMLRFCMETLGAGLMTGLVAAAFELPFGVAWGLTAGLGGGFALGLAGRLMGRFQTGLAASAWGWFLLTRSWLALRGQLPWRLMRFLDDAHRRGVLRQAGAVYQFRHARLQDTLVTREPPPPPVG</sequence>
<organism evidence="3 4">
    <name type="scientific">Streptomyces noboritoensis</name>
    <dbReference type="NCBI Taxonomy" id="67337"/>
    <lineage>
        <taxon>Bacteria</taxon>
        <taxon>Bacillati</taxon>
        <taxon>Actinomycetota</taxon>
        <taxon>Actinomycetes</taxon>
        <taxon>Kitasatosporales</taxon>
        <taxon>Streptomycetaceae</taxon>
        <taxon>Streptomyces</taxon>
    </lineage>
</organism>
<feature type="transmembrane region" description="Helical" evidence="1">
    <location>
        <begin position="461"/>
        <end position="481"/>
    </location>
</feature>
<name>A0ABV6TC63_9ACTN</name>